<evidence type="ECO:0000256" key="1">
    <source>
        <dbReference type="PROSITE-ProRule" id="PRU00221"/>
    </source>
</evidence>
<dbReference type="GO" id="GO:0032040">
    <property type="term" value="C:small-subunit processome"/>
    <property type="evidence" value="ECO:0007669"/>
    <property type="project" value="TreeGrafter"/>
</dbReference>
<dbReference type="GO" id="GO:0003723">
    <property type="term" value="F:RNA binding"/>
    <property type="evidence" value="ECO:0007669"/>
    <property type="project" value="TreeGrafter"/>
</dbReference>
<dbReference type="FunFam" id="2.130.10.10:FF:000896">
    <property type="entry name" value="U3 small nucleolar RNA-associated protein 4"/>
    <property type="match status" value="1"/>
</dbReference>
<feature type="repeat" description="WD" evidence="1">
    <location>
        <begin position="160"/>
        <end position="200"/>
    </location>
</feature>
<name>A0A1G4IYQ3_9SACH</name>
<sequence>MTQSAKNMLVHRARFMELNGANITALAFSHVSKLDKRTPSDLRLALGRSNGDLEIWNPRNGWCQELVIQGGKDRTIEGLVWSNVPGESLRLFSIGGSTVVTEWDLKTGLALKNYDCNAGVIWSLALSSSQTKLAVGCDNGCVVVIDISGGSGVMEHEAVLQRQDSRVLSVSWKEDEFVIGGCADGRIRVWSASKNDEMRSRIIQTMKVDKSKKESTLVWSIIYLPKLNQIVSGDSTGSVKVWDLQYATLTQTFKTHEADVLCLTTDETNTKVFSAGVDRKIYQYTLSPVTSPKKSFKWAVASNRLLHSNDVRTMTSYQSKGADFLVSGGVEKNLIISSVSTFSDGNYTKISYAMPFHKNVLINKEQRLCIMWQHSTVKIWTIGGETNSDTNYRLVCKLSLKDEQNITTCALSPDGQVLVVARPNATKLFHLQPTNGKLKVTKLDNDFLLKTGTKHVRFSDNSHVIIVSAKNEVLLFDLEDDDADEKPTEIQLPELTENKSAAKLPHTTSINHLDVSGSFVVITRLCGAVDLINLIDNSVIPIARLMNLITAIHISKRDTVVLTTADNKILEFSIKETEEASIGTMSDWCKKNKDVLPKDFEHMKGKCLGIFSGSAADDRMWFWGFNYLATFDMSQDLPVNTRKRPKKHRIDGNTVTDGNNFIDAGEEDDDDDEEELADAQSFMRDRLTSDDTTNRTSKDGKAFFITEKYKSILMAEDLSDHEIIVVENPFASKTFSLAAFDLPKIIL</sequence>
<dbReference type="Gene3D" id="2.130.10.10">
    <property type="entry name" value="YVTN repeat-like/Quinoprotein amine dehydrogenase"/>
    <property type="match status" value="3"/>
</dbReference>
<keyword evidence="1" id="KW-0853">WD repeat</keyword>
<accession>A0A1G4IYQ3</accession>
<protein>
    <submittedName>
        <fullName evidence="3">LANO_0B05666g1_1</fullName>
    </submittedName>
</protein>
<dbReference type="GO" id="GO:0034455">
    <property type="term" value="C:t-UTP complex"/>
    <property type="evidence" value="ECO:0007669"/>
    <property type="project" value="TreeGrafter"/>
</dbReference>
<dbReference type="SMART" id="SM00320">
    <property type="entry name" value="WD40"/>
    <property type="match status" value="6"/>
</dbReference>
<gene>
    <name evidence="3" type="ORF">LANO_0B05666G</name>
</gene>
<evidence type="ECO:0000313" key="4">
    <source>
        <dbReference type="Proteomes" id="UP000189911"/>
    </source>
</evidence>
<dbReference type="OrthoDB" id="8883818at2759"/>
<dbReference type="PANTHER" id="PTHR44163">
    <property type="entry name" value="U3 SMALL NUCLEOLAR RNA-ASSOCIATED PROTEIN 4 HOMOLOG"/>
    <property type="match status" value="1"/>
</dbReference>
<dbReference type="GO" id="GO:0000462">
    <property type="term" value="P:maturation of SSU-rRNA from tricistronic rRNA transcript (SSU-rRNA, 5.8S rRNA, LSU-rRNA)"/>
    <property type="evidence" value="ECO:0007669"/>
    <property type="project" value="InterPro"/>
</dbReference>
<dbReference type="PROSITE" id="PS50082">
    <property type="entry name" value="WD_REPEATS_2"/>
    <property type="match status" value="2"/>
</dbReference>
<evidence type="ECO:0000313" key="3">
    <source>
        <dbReference type="EMBL" id="SCU82271.1"/>
    </source>
</evidence>
<dbReference type="InterPro" id="IPR036322">
    <property type="entry name" value="WD40_repeat_dom_sf"/>
</dbReference>
<feature type="repeat" description="WD" evidence="1">
    <location>
        <begin position="211"/>
        <end position="252"/>
    </location>
</feature>
<dbReference type="GO" id="GO:0030686">
    <property type="term" value="C:90S preribosome"/>
    <property type="evidence" value="ECO:0007669"/>
    <property type="project" value="InterPro"/>
</dbReference>
<evidence type="ECO:0000256" key="2">
    <source>
        <dbReference type="SAM" id="MobiDB-lite"/>
    </source>
</evidence>
<dbReference type="EMBL" id="LT598450">
    <property type="protein sequence ID" value="SCU82271.1"/>
    <property type="molecule type" value="Genomic_DNA"/>
</dbReference>
<feature type="region of interest" description="Disordered" evidence="2">
    <location>
        <begin position="642"/>
        <end position="673"/>
    </location>
</feature>
<dbReference type="PANTHER" id="PTHR44163:SF1">
    <property type="entry name" value="U3 SMALL NUCLEOLAR RNA-ASSOCIATED PROTEIN 4 HOMOLOG"/>
    <property type="match status" value="1"/>
</dbReference>
<dbReference type="InterPro" id="IPR046351">
    <property type="entry name" value="UTP4"/>
</dbReference>
<dbReference type="InterPro" id="IPR001680">
    <property type="entry name" value="WD40_rpt"/>
</dbReference>
<proteinExistence type="predicted"/>
<organism evidence="3 4">
    <name type="scientific">Lachancea nothofagi CBS 11611</name>
    <dbReference type="NCBI Taxonomy" id="1266666"/>
    <lineage>
        <taxon>Eukaryota</taxon>
        <taxon>Fungi</taxon>
        <taxon>Dikarya</taxon>
        <taxon>Ascomycota</taxon>
        <taxon>Saccharomycotina</taxon>
        <taxon>Saccharomycetes</taxon>
        <taxon>Saccharomycetales</taxon>
        <taxon>Saccharomycetaceae</taxon>
        <taxon>Lachancea</taxon>
    </lineage>
</organism>
<keyword evidence="4" id="KW-1185">Reference proteome</keyword>
<dbReference type="Pfam" id="PF00400">
    <property type="entry name" value="WD40"/>
    <property type="match status" value="3"/>
</dbReference>
<dbReference type="SUPFAM" id="SSF50978">
    <property type="entry name" value="WD40 repeat-like"/>
    <property type="match status" value="2"/>
</dbReference>
<feature type="compositionally biased region" description="Acidic residues" evidence="2">
    <location>
        <begin position="664"/>
        <end position="673"/>
    </location>
</feature>
<dbReference type="Proteomes" id="UP000189911">
    <property type="component" value="Chromosome B"/>
</dbReference>
<reference evidence="4" key="1">
    <citation type="submission" date="2016-03" db="EMBL/GenBank/DDBJ databases">
        <authorList>
            <person name="Devillers Hugo."/>
        </authorList>
    </citation>
    <scope>NUCLEOTIDE SEQUENCE [LARGE SCALE GENOMIC DNA]</scope>
</reference>
<dbReference type="AlphaFoldDB" id="A0A1G4IYQ3"/>
<dbReference type="InterPro" id="IPR015943">
    <property type="entry name" value="WD40/YVTN_repeat-like_dom_sf"/>
</dbReference>